<dbReference type="Gene3D" id="1.10.260.40">
    <property type="entry name" value="lambda repressor-like DNA-binding domains"/>
    <property type="match status" value="1"/>
</dbReference>
<name>R7TT69_CAPTE</name>
<reference evidence="4" key="3">
    <citation type="submission" date="2015-06" db="UniProtKB">
        <authorList>
            <consortium name="EnsemblMetazoa"/>
        </authorList>
    </citation>
    <scope>IDENTIFICATION</scope>
</reference>
<dbReference type="EMBL" id="KB309356">
    <property type="protein sequence ID" value="ELT94691.1"/>
    <property type="molecule type" value="Genomic_DNA"/>
</dbReference>
<protein>
    <recommendedName>
        <fullName evidence="2">HTH cro/C1-type domain-containing protein</fullName>
    </recommendedName>
</protein>
<dbReference type="InterPro" id="IPR001387">
    <property type="entry name" value="Cro/C1-type_HTH"/>
</dbReference>
<dbReference type="EMBL" id="AMQN01029070">
    <property type="status" value="NOT_ANNOTATED_CDS"/>
    <property type="molecule type" value="Genomic_DNA"/>
</dbReference>
<gene>
    <name evidence="3" type="ORF">CAPTEDRAFT_91955</name>
</gene>
<dbReference type="InterPro" id="IPR010982">
    <property type="entry name" value="Lambda_DNA-bd_dom_sf"/>
</dbReference>
<proteinExistence type="predicted"/>
<organism evidence="3">
    <name type="scientific">Capitella teleta</name>
    <name type="common">Polychaete worm</name>
    <dbReference type="NCBI Taxonomy" id="283909"/>
    <lineage>
        <taxon>Eukaryota</taxon>
        <taxon>Metazoa</taxon>
        <taxon>Spiralia</taxon>
        <taxon>Lophotrochozoa</taxon>
        <taxon>Annelida</taxon>
        <taxon>Polychaeta</taxon>
        <taxon>Sedentaria</taxon>
        <taxon>Scolecida</taxon>
        <taxon>Capitellidae</taxon>
        <taxon>Capitella</taxon>
    </lineage>
</organism>
<dbReference type="PANTHER" id="PTHR46797:SF1">
    <property type="entry name" value="METHYLPHOSPHONATE SYNTHASE"/>
    <property type="match status" value="1"/>
</dbReference>
<evidence type="ECO:0000313" key="4">
    <source>
        <dbReference type="EnsemblMetazoa" id="CapteP91955"/>
    </source>
</evidence>
<sequence length="60" mass="6781">RKLKELRKGRSLSQEELAFRAGLHGSDISELEHGDRNPTLMTIDRLANALGVSIKEFFEV</sequence>
<keyword evidence="1" id="KW-0238">DNA-binding</keyword>
<reference evidence="5" key="1">
    <citation type="submission" date="2012-12" db="EMBL/GenBank/DDBJ databases">
        <authorList>
            <person name="Hellsten U."/>
            <person name="Grimwood J."/>
            <person name="Chapman J.A."/>
            <person name="Shapiro H."/>
            <person name="Aerts A."/>
            <person name="Otillar R.P."/>
            <person name="Terry A.Y."/>
            <person name="Boore J.L."/>
            <person name="Simakov O."/>
            <person name="Marletaz F."/>
            <person name="Cho S.-J."/>
            <person name="Edsinger-Gonzales E."/>
            <person name="Havlak P."/>
            <person name="Kuo D.-H."/>
            <person name="Larsson T."/>
            <person name="Lv J."/>
            <person name="Arendt D."/>
            <person name="Savage R."/>
            <person name="Osoegawa K."/>
            <person name="de Jong P."/>
            <person name="Lindberg D.R."/>
            <person name="Seaver E.C."/>
            <person name="Weisblat D.A."/>
            <person name="Putnam N.H."/>
            <person name="Grigoriev I.V."/>
            <person name="Rokhsar D.S."/>
        </authorList>
    </citation>
    <scope>NUCLEOTIDE SEQUENCE</scope>
    <source>
        <strain evidence="5">I ESC-2004</strain>
    </source>
</reference>
<dbReference type="PROSITE" id="PS50943">
    <property type="entry name" value="HTH_CROC1"/>
    <property type="match status" value="1"/>
</dbReference>
<reference evidence="3 5" key="2">
    <citation type="journal article" date="2013" name="Nature">
        <title>Insights into bilaterian evolution from three spiralian genomes.</title>
        <authorList>
            <person name="Simakov O."/>
            <person name="Marletaz F."/>
            <person name="Cho S.J."/>
            <person name="Edsinger-Gonzales E."/>
            <person name="Havlak P."/>
            <person name="Hellsten U."/>
            <person name="Kuo D.H."/>
            <person name="Larsson T."/>
            <person name="Lv J."/>
            <person name="Arendt D."/>
            <person name="Savage R."/>
            <person name="Osoegawa K."/>
            <person name="de Jong P."/>
            <person name="Grimwood J."/>
            <person name="Chapman J.A."/>
            <person name="Shapiro H."/>
            <person name="Aerts A."/>
            <person name="Otillar R.P."/>
            <person name="Terry A.Y."/>
            <person name="Boore J.L."/>
            <person name="Grigoriev I.V."/>
            <person name="Lindberg D.R."/>
            <person name="Seaver E.C."/>
            <person name="Weisblat D.A."/>
            <person name="Putnam N.H."/>
            <person name="Rokhsar D.S."/>
        </authorList>
    </citation>
    <scope>NUCLEOTIDE SEQUENCE</scope>
    <source>
        <strain evidence="3 5">I ESC-2004</strain>
    </source>
</reference>
<dbReference type="EnsemblMetazoa" id="CapteT91955">
    <property type="protein sequence ID" value="CapteP91955"/>
    <property type="gene ID" value="CapteG91955"/>
</dbReference>
<feature type="non-terminal residue" evidence="3">
    <location>
        <position position="1"/>
    </location>
</feature>
<dbReference type="GO" id="GO:0005829">
    <property type="term" value="C:cytosol"/>
    <property type="evidence" value="ECO:0007669"/>
    <property type="project" value="TreeGrafter"/>
</dbReference>
<dbReference type="Proteomes" id="UP000014760">
    <property type="component" value="Unassembled WGS sequence"/>
</dbReference>
<dbReference type="InterPro" id="IPR050807">
    <property type="entry name" value="TransReg_Diox_bact_type"/>
</dbReference>
<accession>R7TT69</accession>
<dbReference type="HOGENOM" id="CLU_066192_29_2_1"/>
<dbReference type="AlphaFoldDB" id="R7TT69"/>
<dbReference type="CDD" id="cd00093">
    <property type="entry name" value="HTH_XRE"/>
    <property type="match status" value="1"/>
</dbReference>
<evidence type="ECO:0000313" key="3">
    <source>
        <dbReference type="EMBL" id="ELT94691.1"/>
    </source>
</evidence>
<dbReference type="OrthoDB" id="7307616at2759"/>
<dbReference type="SMART" id="SM00530">
    <property type="entry name" value="HTH_XRE"/>
    <property type="match status" value="1"/>
</dbReference>
<evidence type="ECO:0000256" key="1">
    <source>
        <dbReference type="ARBA" id="ARBA00023125"/>
    </source>
</evidence>
<keyword evidence="5" id="KW-1185">Reference proteome</keyword>
<dbReference type="PANTHER" id="PTHR46797">
    <property type="entry name" value="HTH-TYPE TRANSCRIPTIONAL REGULATOR"/>
    <property type="match status" value="1"/>
</dbReference>
<dbReference type="Pfam" id="PF01381">
    <property type="entry name" value="HTH_3"/>
    <property type="match status" value="1"/>
</dbReference>
<feature type="domain" description="HTH cro/C1-type" evidence="2">
    <location>
        <begin position="3"/>
        <end position="57"/>
    </location>
</feature>
<evidence type="ECO:0000313" key="5">
    <source>
        <dbReference type="Proteomes" id="UP000014760"/>
    </source>
</evidence>
<evidence type="ECO:0000259" key="2">
    <source>
        <dbReference type="PROSITE" id="PS50943"/>
    </source>
</evidence>
<dbReference type="GO" id="GO:0003677">
    <property type="term" value="F:DNA binding"/>
    <property type="evidence" value="ECO:0007669"/>
    <property type="project" value="UniProtKB-KW"/>
</dbReference>
<dbReference type="OMA" id="MERHNRC"/>
<dbReference type="GO" id="GO:0003700">
    <property type="term" value="F:DNA-binding transcription factor activity"/>
    <property type="evidence" value="ECO:0007669"/>
    <property type="project" value="TreeGrafter"/>
</dbReference>
<dbReference type="SUPFAM" id="SSF47413">
    <property type="entry name" value="lambda repressor-like DNA-binding domains"/>
    <property type="match status" value="1"/>
</dbReference>